<dbReference type="EMBL" id="JANPWB010000008">
    <property type="protein sequence ID" value="KAJ1165808.1"/>
    <property type="molecule type" value="Genomic_DNA"/>
</dbReference>
<organism evidence="1 2">
    <name type="scientific">Pleurodeles waltl</name>
    <name type="common">Iberian ribbed newt</name>
    <dbReference type="NCBI Taxonomy" id="8319"/>
    <lineage>
        <taxon>Eukaryota</taxon>
        <taxon>Metazoa</taxon>
        <taxon>Chordata</taxon>
        <taxon>Craniata</taxon>
        <taxon>Vertebrata</taxon>
        <taxon>Euteleostomi</taxon>
        <taxon>Amphibia</taxon>
        <taxon>Batrachia</taxon>
        <taxon>Caudata</taxon>
        <taxon>Salamandroidea</taxon>
        <taxon>Salamandridae</taxon>
        <taxon>Pleurodelinae</taxon>
        <taxon>Pleurodeles</taxon>
    </lineage>
</organism>
<dbReference type="Proteomes" id="UP001066276">
    <property type="component" value="Chromosome 4_2"/>
</dbReference>
<accession>A0AAV7SNZ1</accession>
<dbReference type="AlphaFoldDB" id="A0AAV7SNZ1"/>
<reference evidence="1" key="1">
    <citation type="journal article" date="2022" name="bioRxiv">
        <title>Sequencing and chromosome-scale assembly of the giantPleurodeles waltlgenome.</title>
        <authorList>
            <person name="Brown T."/>
            <person name="Elewa A."/>
            <person name="Iarovenko S."/>
            <person name="Subramanian E."/>
            <person name="Araus A.J."/>
            <person name="Petzold A."/>
            <person name="Susuki M."/>
            <person name="Suzuki K.-i.T."/>
            <person name="Hayashi T."/>
            <person name="Toyoda A."/>
            <person name="Oliveira C."/>
            <person name="Osipova E."/>
            <person name="Leigh N.D."/>
            <person name="Simon A."/>
            <person name="Yun M.H."/>
        </authorList>
    </citation>
    <scope>NUCLEOTIDE SEQUENCE</scope>
    <source>
        <strain evidence="1">20211129_DDA</strain>
        <tissue evidence="1">Liver</tissue>
    </source>
</reference>
<evidence type="ECO:0000313" key="2">
    <source>
        <dbReference type="Proteomes" id="UP001066276"/>
    </source>
</evidence>
<protein>
    <submittedName>
        <fullName evidence="1">Uncharacterized protein</fullName>
    </submittedName>
</protein>
<sequence length="140" mass="15136">MNLVHSEVRPPTCPARKSAGSVVAAVWACSPPRREKVRVVQVSQRGRGGGRSRTVGEGRAIGFYTVRRLAYKGKAAKICGGDSCERWSPPERVECASRRASCEPVCGAPFEGQSTAWNVLVAMVGSECELKWACSRGVRE</sequence>
<evidence type="ECO:0000313" key="1">
    <source>
        <dbReference type="EMBL" id="KAJ1165808.1"/>
    </source>
</evidence>
<name>A0AAV7SNZ1_PLEWA</name>
<proteinExistence type="predicted"/>
<gene>
    <name evidence="1" type="ORF">NDU88_006225</name>
</gene>
<comment type="caution">
    <text evidence="1">The sequence shown here is derived from an EMBL/GenBank/DDBJ whole genome shotgun (WGS) entry which is preliminary data.</text>
</comment>
<keyword evidence="2" id="KW-1185">Reference proteome</keyword>